<dbReference type="InterPro" id="IPR036390">
    <property type="entry name" value="WH_DNA-bd_sf"/>
</dbReference>
<dbReference type="OrthoDB" id="9795583at2"/>
<gene>
    <name evidence="5" type="ORF">SAMN05421730_10114</name>
</gene>
<comment type="similarity">
    <text evidence="1">Belongs to the BlaI transcriptional regulatory family.</text>
</comment>
<evidence type="ECO:0000313" key="6">
    <source>
        <dbReference type="Proteomes" id="UP000199315"/>
    </source>
</evidence>
<keyword evidence="2" id="KW-0805">Transcription regulation</keyword>
<keyword evidence="4" id="KW-0804">Transcription</keyword>
<dbReference type="Gene3D" id="1.10.4040.10">
    <property type="entry name" value="Penicillinase repressor domain"/>
    <property type="match status" value="1"/>
</dbReference>
<organism evidence="5 6">
    <name type="scientific">Anaerobium acetethylicum</name>
    <dbReference type="NCBI Taxonomy" id="1619234"/>
    <lineage>
        <taxon>Bacteria</taxon>
        <taxon>Bacillati</taxon>
        <taxon>Bacillota</taxon>
        <taxon>Clostridia</taxon>
        <taxon>Lachnospirales</taxon>
        <taxon>Lachnospiraceae</taxon>
        <taxon>Anaerobium</taxon>
    </lineage>
</organism>
<sequence>METPKVFESEYRFCLILWEHEPIGSGELVKLCKKQLDWKPTTTYTVIKRLSERGILKNENSIVSSLISKDEVQAAEIDELVEKKFEGSLPAFITAFTKHQQISDKEIDEVQKMIDRYRKGDRNG</sequence>
<keyword evidence="6" id="KW-1185">Reference proteome</keyword>
<keyword evidence="3" id="KW-0238">DNA-binding</keyword>
<reference evidence="5 6" key="1">
    <citation type="submission" date="2016-09" db="EMBL/GenBank/DDBJ databases">
        <authorList>
            <person name="Capua I."/>
            <person name="De Benedictis P."/>
            <person name="Joannis T."/>
            <person name="Lombin L.H."/>
            <person name="Cattoli G."/>
        </authorList>
    </citation>
    <scope>NUCLEOTIDE SEQUENCE [LARGE SCALE GENOMIC DNA]</scope>
    <source>
        <strain evidence="5 6">GluBS11</strain>
    </source>
</reference>
<dbReference type="Gene3D" id="1.10.10.10">
    <property type="entry name" value="Winged helix-like DNA-binding domain superfamily/Winged helix DNA-binding domain"/>
    <property type="match status" value="1"/>
</dbReference>
<dbReference type="AlphaFoldDB" id="A0A1D3TTY8"/>
<evidence type="ECO:0000256" key="2">
    <source>
        <dbReference type="ARBA" id="ARBA00023015"/>
    </source>
</evidence>
<name>A0A1D3TTY8_9FIRM</name>
<proteinExistence type="inferred from homology"/>
<evidence type="ECO:0000256" key="1">
    <source>
        <dbReference type="ARBA" id="ARBA00011046"/>
    </source>
</evidence>
<evidence type="ECO:0000256" key="3">
    <source>
        <dbReference type="ARBA" id="ARBA00023125"/>
    </source>
</evidence>
<dbReference type="Pfam" id="PF03965">
    <property type="entry name" value="Penicillinase_R"/>
    <property type="match status" value="1"/>
</dbReference>
<dbReference type="STRING" id="1619234.SAMN05421730_10114"/>
<dbReference type="InterPro" id="IPR005650">
    <property type="entry name" value="BlaI_family"/>
</dbReference>
<dbReference type="InterPro" id="IPR036388">
    <property type="entry name" value="WH-like_DNA-bd_sf"/>
</dbReference>
<dbReference type="SUPFAM" id="SSF46785">
    <property type="entry name" value="Winged helix' DNA-binding domain"/>
    <property type="match status" value="1"/>
</dbReference>
<dbReference type="RefSeq" id="WP_091233601.1">
    <property type="nucleotide sequence ID" value="NZ_FMKA01000011.1"/>
</dbReference>
<evidence type="ECO:0000256" key="4">
    <source>
        <dbReference type="ARBA" id="ARBA00023163"/>
    </source>
</evidence>
<dbReference type="EMBL" id="FMKA01000011">
    <property type="protein sequence ID" value="SCP97468.1"/>
    <property type="molecule type" value="Genomic_DNA"/>
</dbReference>
<accession>A0A1D3TTY8</accession>
<dbReference type="Proteomes" id="UP000199315">
    <property type="component" value="Unassembled WGS sequence"/>
</dbReference>
<protein>
    <submittedName>
        <fullName evidence="5">Predicted transcriptional regulator</fullName>
    </submittedName>
</protein>
<dbReference type="PIRSF" id="PIRSF019455">
    <property type="entry name" value="CopR_AtkY"/>
    <property type="match status" value="1"/>
</dbReference>
<dbReference type="GO" id="GO:0003677">
    <property type="term" value="F:DNA binding"/>
    <property type="evidence" value="ECO:0007669"/>
    <property type="project" value="UniProtKB-KW"/>
</dbReference>
<dbReference type="GO" id="GO:0045892">
    <property type="term" value="P:negative regulation of DNA-templated transcription"/>
    <property type="evidence" value="ECO:0007669"/>
    <property type="project" value="InterPro"/>
</dbReference>
<evidence type="ECO:0000313" key="5">
    <source>
        <dbReference type="EMBL" id="SCP97468.1"/>
    </source>
</evidence>